<evidence type="ECO:0000256" key="4">
    <source>
        <dbReference type="ARBA" id="ARBA00022598"/>
    </source>
</evidence>
<dbReference type="InterPro" id="IPR033705">
    <property type="entry name" value="Anticodon_Ia_Val"/>
</dbReference>
<dbReference type="EC" id="6.1.1.9" evidence="2"/>
<dbReference type="Gene3D" id="3.90.740.10">
    <property type="entry name" value="Valyl/Leucyl/Isoleucyl-tRNA synthetase, editing domain"/>
    <property type="match status" value="1"/>
</dbReference>
<evidence type="ECO:0000256" key="6">
    <source>
        <dbReference type="ARBA" id="ARBA00022840"/>
    </source>
</evidence>
<dbReference type="PANTHER" id="PTHR11946">
    <property type="entry name" value="VALYL-TRNA SYNTHETASES"/>
    <property type="match status" value="1"/>
</dbReference>
<dbReference type="CDD" id="cd00817">
    <property type="entry name" value="ValRS_core"/>
    <property type="match status" value="1"/>
</dbReference>
<dbReference type="InterPro" id="IPR009080">
    <property type="entry name" value="tRNAsynth_Ia_anticodon-bd"/>
</dbReference>
<dbReference type="AlphaFoldDB" id="A0A034V1Z6"/>
<keyword evidence="5 12" id="KW-0547">Nucleotide-binding</keyword>
<dbReference type="SUPFAM" id="SSF50677">
    <property type="entry name" value="ValRS/IleRS/LeuRS editing domain"/>
    <property type="match status" value="1"/>
</dbReference>
<dbReference type="Pfam" id="PF08264">
    <property type="entry name" value="Anticodon_1"/>
    <property type="match status" value="1"/>
</dbReference>
<evidence type="ECO:0000256" key="5">
    <source>
        <dbReference type="ARBA" id="ARBA00022741"/>
    </source>
</evidence>
<dbReference type="InterPro" id="IPR002300">
    <property type="entry name" value="aa-tRNA-synth_Ia"/>
</dbReference>
<protein>
    <recommendedName>
        <fullName evidence="9">Valine--tRNA ligase</fullName>
        <ecNumber evidence="2">6.1.1.9</ecNumber>
    </recommendedName>
    <alternativeName>
        <fullName evidence="10">Valyl-tRNA synthetase</fullName>
    </alternativeName>
</protein>
<dbReference type="FunFam" id="3.40.50.620:FF:000119">
    <property type="entry name" value="Putative valine--tRNA ligase-like"/>
    <property type="match status" value="1"/>
</dbReference>
<sequence length="1054" mass="120040">MEPANTNGEIVTQSEHATGEVPAAGPPKTAKQLEKEAKKAEKLAKLQAKLDKKAAAPAATEKKEKPEKKVKETKEVALYTANTAPGEKKDITGALPDAYSPRYVEAQWYSWWEKEGFFTPEYGRTSISEPNPKGKFVMVIPPPNVTGSLHLGHALTNAIEDAITRYHRMKGFTTLWVPGCDHAGIATQVVVEKKLWREEKLTRHDLGREKFIEKIWDWRREKGVRIYDQLKCLGSSYDWTRVAFTMDPKLCKAVTEAFVRLHEDGSIYRSARLVNWSCALRSAISDIEVDKIDIPGRTFFSIPGYDEKVEFGVLIKFAYKIENSDEEVVVATTRIETMLGDTAVAVHPQDERYKHLHGKFVQHPFCDRRIPIVLDDFVDMNFGTGAVKITPAHDPNDYEVGKRCNLPFITIFNDDGYIIGDYGEFKGMKRFDCRKRILEKLKELGLYRETVNNPMVVPFCSRSKDVVEPMIKPQWYVKCDQLAADATEAVRKGDLKIIPEHHTKIWYHWMEGIRDWCVSRQLWWGHRIPAYHVSFNDDSIKAGTADDEAYWIVARTEQEALKKAAERFNVDSSKIVLTQDEDVLDTWFSSGLFPFSVFGWPDNTADLEAFYPTTLLETGHDILFFWVARMVFFGQKLLGKLPFKEVYLHPMVRDAHGRKMSKSLGNVIDPMDVIRGISLEDLHKLLYDSNLDPREIEKAKAGQKQDFPNGIPECGSDALRFALCAYITQARDINLDINRVQGYRFFCNKLWNATKFALMYFTGEERYKSDLPLSGNENNMDLWVLSRLATAIETCNTGFSQYDFAAATSACYSFWLYDLCDVYLECVKPIFQNGSDAQKAAARRTLFVCLDLGLRILSPFMPFITEELFQRLPRADTTPSISVAAYPENVTWHDEKVEKDVEFMQKAARIIRSARSDYNLPNKVKTEAYIVCTDEQPNAILKKYASDLTTIAYCSKIEFDTQPPAGCAILTVSAQCEVHLLLKGLIESEKEITKLQKRKEQLDQTVQKLKQAMQAADYATKVPAEVQTANTEKLQQSEGEVQRIIAAIETLKLM</sequence>
<dbReference type="EMBL" id="GAKP01021676">
    <property type="protein sequence ID" value="JAC37276.1"/>
    <property type="molecule type" value="Transcribed_RNA"/>
</dbReference>
<dbReference type="InterPro" id="IPR037118">
    <property type="entry name" value="Val-tRNA_synth_C_sf"/>
</dbReference>
<dbReference type="Gene3D" id="1.10.287.380">
    <property type="entry name" value="Valyl-tRNA synthetase, C-terminal domain"/>
    <property type="match status" value="1"/>
</dbReference>
<dbReference type="InterPro" id="IPR001412">
    <property type="entry name" value="aa-tRNA-synth_I_CS"/>
</dbReference>
<feature type="coiled-coil region" evidence="13">
    <location>
        <begin position="985"/>
        <end position="1019"/>
    </location>
</feature>
<dbReference type="InterPro" id="IPR002303">
    <property type="entry name" value="Valyl-tRNA_ligase"/>
</dbReference>
<dbReference type="SUPFAM" id="SSF47323">
    <property type="entry name" value="Anticodon-binding domain of a subclass of class I aminoacyl-tRNA synthetases"/>
    <property type="match status" value="1"/>
</dbReference>
<evidence type="ECO:0000256" key="13">
    <source>
        <dbReference type="SAM" id="Coils"/>
    </source>
</evidence>
<feature type="domain" description="Aminoacyl-tRNA synthetase class Ia" evidence="15">
    <location>
        <begin position="107"/>
        <end position="736"/>
    </location>
</feature>
<name>A0A034V1Z6_BACDO</name>
<evidence type="ECO:0000256" key="9">
    <source>
        <dbReference type="ARBA" id="ARBA00024407"/>
    </source>
</evidence>
<comment type="catalytic activity">
    <reaction evidence="11">
        <text>tRNA(Val) + L-valine + ATP = L-valyl-tRNA(Val) + AMP + diphosphate</text>
        <dbReference type="Rhea" id="RHEA:10704"/>
        <dbReference type="Rhea" id="RHEA-COMP:9672"/>
        <dbReference type="Rhea" id="RHEA-COMP:9708"/>
        <dbReference type="ChEBI" id="CHEBI:30616"/>
        <dbReference type="ChEBI" id="CHEBI:33019"/>
        <dbReference type="ChEBI" id="CHEBI:57762"/>
        <dbReference type="ChEBI" id="CHEBI:78442"/>
        <dbReference type="ChEBI" id="CHEBI:78537"/>
        <dbReference type="ChEBI" id="CHEBI:456215"/>
        <dbReference type="EC" id="6.1.1.9"/>
    </reaction>
</comment>
<dbReference type="FunFam" id="1.10.730.10:FF:000009">
    <property type="entry name" value="Valine--tRNA ligase, mitochondrial"/>
    <property type="match status" value="1"/>
</dbReference>
<dbReference type="PANTHER" id="PTHR11946:SF109">
    <property type="entry name" value="VALINE--TRNA LIGASE"/>
    <property type="match status" value="1"/>
</dbReference>
<feature type="compositionally biased region" description="Polar residues" evidence="14">
    <location>
        <begin position="1"/>
        <end position="16"/>
    </location>
</feature>
<evidence type="ECO:0000256" key="7">
    <source>
        <dbReference type="ARBA" id="ARBA00022917"/>
    </source>
</evidence>
<dbReference type="HAMAP" id="MF_02004">
    <property type="entry name" value="Val_tRNA_synth_type1"/>
    <property type="match status" value="1"/>
</dbReference>
<dbReference type="InterPro" id="IPR014729">
    <property type="entry name" value="Rossmann-like_a/b/a_fold"/>
</dbReference>
<dbReference type="PROSITE" id="PS00178">
    <property type="entry name" value="AA_TRNA_LIGASE_I"/>
    <property type="match status" value="1"/>
</dbReference>
<evidence type="ECO:0000256" key="8">
    <source>
        <dbReference type="ARBA" id="ARBA00023146"/>
    </source>
</evidence>
<organism evidence="17">
    <name type="scientific">Bactrocera dorsalis</name>
    <name type="common">Oriental fruit fly</name>
    <name type="synonym">Dacus dorsalis</name>
    <dbReference type="NCBI Taxonomy" id="27457"/>
    <lineage>
        <taxon>Eukaryota</taxon>
        <taxon>Metazoa</taxon>
        <taxon>Ecdysozoa</taxon>
        <taxon>Arthropoda</taxon>
        <taxon>Hexapoda</taxon>
        <taxon>Insecta</taxon>
        <taxon>Pterygota</taxon>
        <taxon>Neoptera</taxon>
        <taxon>Endopterygota</taxon>
        <taxon>Diptera</taxon>
        <taxon>Brachycera</taxon>
        <taxon>Muscomorpha</taxon>
        <taxon>Tephritoidea</taxon>
        <taxon>Tephritidae</taxon>
        <taxon>Bactrocera</taxon>
        <taxon>Bactrocera</taxon>
    </lineage>
</organism>
<evidence type="ECO:0000313" key="17">
    <source>
        <dbReference type="EMBL" id="JAC37276.1"/>
    </source>
</evidence>
<dbReference type="NCBIfam" id="TIGR00422">
    <property type="entry name" value="valS"/>
    <property type="match status" value="1"/>
</dbReference>
<evidence type="ECO:0000259" key="16">
    <source>
        <dbReference type="Pfam" id="PF08264"/>
    </source>
</evidence>
<dbReference type="CDD" id="cd07962">
    <property type="entry name" value="Anticodon_Ia_Val"/>
    <property type="match status" value="1"/>
</dbReference>
<keyword evidence="13" id="KW-0175">Coiled coil</keyword>
<dbReference type="GO" id="GO:0005524">
    <property type="term" value="F:ATP binding"/>
    <property type="evidence" value="ECO:0007669"/>
    <property type="project" value="UniProtKB-KW"/>
</dbReference>
<reference evidence="17" key="1">
    <citation type="journal article" date="2014" name="BMC Genomics">
        <title>Characterizing the developmental transcriptome of the oriental fruit fly, Bactrocera dorsalis (Diptera: Tephritidae) through comparative genomic analysis with Drosophila melanogaster utilizing modENCODE datasets.</title>
        <authorList>
            <person name="Geib S.M."/>
            <person name="Calla B."/>
            <person name="Hall B."/>
            <person name="Hou S."/>
            <person name="Manoukis N.C."/>
        </authorList>
    </citation>
    <scope>NUCLEOTIDE SEQUENCE</scope>
    <source>
        <strain evidence="17">Punador</strain>
    </source>
</reference>
<keyword evidence="3" id="KW-0963">Cytoplasm</keyword>
<dbReference type="NCBIfam" id="NF004349">
    <property type="entry name" value="PRK05729.1"/>
    <property type="match status" value="1"/>
</dbReference>
<dbReference type="GO" id="GO:0002161">
    <property type="term" value="F:aminoacyl-tRNA deacylase activity"/>
    <property type="evidence" value="ECO:0007669"/>
    <property type="project" value="InterPro"/>
</dbReference>
<dbReference type="FunFam" id="3.40.50.620:FF:000020">
    <property type="entry name" value="Valine--tRNA ligase, mitochondrial"/>
    <property type="match status" value="1"/>
</dbReference>
<evidence type="ECO:0000259" key="15">
    <source>
        <dbReference type="Pfam" id="PF00133"/>
    </source>
</evidence>
<keyword evidence="4 12" id="KW-0436">Ligase</keyword>
<feature type="region of interest" description="Disordered" evidence="14">
    <location>
        <begin position="1"/>
        <end position="71"/>
    </location>
</feature>
<evidence type="ECO:0000256" key="2">
    <source>
        <dbReference type="ARBA" id="ARBA00013169"/>
    </source>
</evidence>
<dbReference type="GO" id="GO:0004832">
    <property type="term" value="F:valine-tRNA ligase activity"/>
    <property type="evidence" value="ECO:0007669"/>
    <property type="project" value="UniProtKB-EC"/>
</dbReference>
<dbReference type="Gene3D" id="3.40.50.620">
    <property type="entry name" value="HUPs"/>
    <property type="match status" value="2"/>
</dbReference>
<keyword evidence="7 12" id="KW-0648">Protein biosynthesis</keyword>
<dbReference type="FunFam" id="3.90.740.10:FF:000005">
    <property type="entry name" value="Valine--tRNA ligase, mitochondrial"/>
    <property type="match status" value="1"/>
</dbReference>
<evidence type="ECO:0000256" key="11">
    <source>
        <dbReference type="ARBA" id="ARBA00047552"/>
    </source>
</evidence>
<evidence type="ECO:0000256" key="1">
    <source>
        <dbReference type="ARBA" id="ARBA00005594"/>
    </source>
</evidence>
<comment type="similarity">
    <text evidence="1 12">Belongs to the class-I aminoacyl-tRNA synthetase family.</text>
</comment>
<dbReference type="InterPro" id="IPR013155">
    <property type="entry name" value="M/V/L/I-tRNA-synth_anticd-bd"/>
</dbReference>
<evidence type="ECO:0000256" key="3">
    <source>
        <dbReference type="ARBA" id="ARBA00022490"/>
    </source>
</evidence>
<dbReference type="FunFam" id="1.10.287.380:FF:000001">
    <property type="entry name" value="Valine--tRNA ligase"/>
    <property type="match status" value="1"/>
</dbReference>
<evidence type="ECO:0000256" key="10">
    <source>
        <dbReference type="ARBA" id="ARBA00029936"/>
    </source>
</evidence>
<proteinExistence type="inferred from homology"/>
<feature type="compositionally biased region" description="Basic and acidic residues" evidence="14">
    <location>
        <begin position="31"/>
        <end position="71"/>
    </location>
</feature>
<dbReference type="Pfam" id="PF00133">
    <property type="entry name" value="tRNA-synt_1"/>
    <property type="match status" value="1"/>
</dbReference>
<gene>
    <name evidence="17" type="primary">SYVC</name>
</gene>
<keyword evidence="6 12" id="KW-0067">ATP-binding</keyword>
<feature type="domain" description="Methionyl/Valyl/Leucyl/Isoleucyl-tRNA synthetase anticodon-binding" evidence="16">
    <location>
        <begin position="781"/>
        <end position="929"/>
    </location>
</feature>
<keyword evidence="8 12" id="KW-0030">Aminoacyl-tRNA synthetase</keyword>
<evidence type="ECO:0000256" key="12">
    <source>
        <dbReference type="RuleBase" id="RU363035"/>
    </source>
</evidence>
<dbReference type="Gene3D" id="1.10.730.10">
    <property type="entry name" value="Isoleucyl-tRNA Synthetase, Domain 1"/>
    <property type="match status" value="1"/>
</dbReference>
<dbReference type="GO" id="GO:0006438">
    <property type="term" value="P:valyl-tRNA aminoacylation"/>
    <property type="evidence" value="ECO:0007669"/>
    <property type="project" value="InterPro"/>
</dbReference>
<accession>A0A034V1Z6</accession>
<dbReference type="OrthoDB" id="629407at2759"/>
<dbReference type="PRINTS" id="PR00986">
    <property type="entry name" value="TRNASYNTHVAL"/>
</dbReference>
<dbReference type="GO" id="GO:0005829">
    <property type="term" value="C:cytosol"/>
    <property type="evidence" value="ECO:0007669"/>
    <property type="project" value="TreeGrafter"/>
</dbReference>
<dbReference type="InterPro" id="IPR009008">
    <property type="entry name" value="Val/Leu/Ile-tRNA-synth_edit"/>
</dbReference>
<evidence type="ECO:0000256" key="14">
    <source>
        <dbReference type="SAM" id="MobiDB-lite"/>
    </source>
</evidence>
<dbReference type="SUPFAM" id="SSF52374">
    <property type="entry name" value="Nucleotidylyl transferase"/>
    <property type="match status" value="1"/>
</dbReference>